<comment type="caution">
    <text evidence="3">The sequence shown here is derived from an EMBL/GenBank/DDBJ whole genome shotgun (WGS) entry which is preliminary data.</text>
</comment>
<protein>
    <submittedName>
        <fullName evidence="3">DUF4349 domain-containing protein</fullName>
    </submittedName>
</protein>
<reference evidence="3 4" key="1">
    <citation type="submission" date="2022-04" db="EMBL/GenBank/DDBJ databases">
        <title>Positive selection, recombination, and allopatry shape intraspecific diversity of widespread and dominant cyanobacteria.</title>
        <authorList>
            <person name="Wei J."/>
            <person name="Shu W."/>
            <person name="Hu C."/>
        </authorList>
    </citation>
    <scope>NUCLEOTIDE SEQUENCE [LARGE SCALE GENOMIC DNA]</scope>
    <source>
        <strain evidence="3 4">DQ-A4</strain>
    </source>
</reference>
<feature type="domain" description="DUF4349" evidence="2">
    <location>
        <begin position="157"/>
        <end position="370"/>
    </location>
</feature>
<evidence type="ECO:0000259" key="2">
    <source>
        <dbReference type="Pfam" id="PF14257"/>
    </source>
</evidence>
<evidence type="ECO:0000256" key="1">
    <source>
        <dbReference type="SAM" id="Phobius"/>
    </source>
</evidence>
<dbReference type="Proteomes" id="UP001482513">
    <property type="component" value="Unassembled WGS sequence"/>
</dbReference>
<feature type="transmembrane region" description="Helical" evidence="1">
    <location>
        <begin position="348"/>
        <end position="370"/>
    </location>
</feature>
<evidence type="ECO:0000313" key="3">
    <source>
        <dbReference type="EMBL" id="MEP0945424.1"/>
    </source>
</evidence>
<proteinExistence type="predicted"/>
<keyword evidence="1" id="KW-0472">Membrane</keyword>
<organism evidence="3 4">
    <name type="scientific">Leptolyngbya subtilissima DQ-A4</name>
    <dbReference type="NCBI Taxonomy" id="2933933"/>
    <lineage>
        <taxon>Bacteria</taxon>
        <taxon>Bacillati</taxon>
        <taxon>Cyanobacteriota</taxon>
        <taxon>Cyanophyceae</taxon>
        <taxon>Leptolyngbyales</taxon>
        <taxon>Leptolyngbyaceae</taxon>
        <taxon>Leptolyngbya group</taxon>
        <taxon>Leptolyngbya</taxon>
    </lineage>
</organism>
<evidence type="ECO:0000313" key="4">
    <source>
        <dbReference type="Proteomes" id="UP001482513"/>
    </source>
</evidence>
<dbReference type="InterPro" id="IPR025645">
    <property type="entry name" value="DUF4349"/>
</dbReference>
<dbReference type="RefSeq" id="WP_190698153.1">
    <property type="nucleotide sequence ID" value="NZ_JAMPKX010000001.1"/>
</dbReference>
<gene>
    <name evidence="3" type="ORF">NC992_00930</name>
</gene>
<keyword evidence="1" id="KW-1133">Transmembrane helix</keyword>
<dbReference type="EMBL" id="JAMPKX010000001">
    <property type="protein sequence ID" value="MEP0945424.1"/>
    <property type="molecule type" value="Genomic_DNA"/>
</dbReference>
<keyword evidence="1" id="KW-0812">Transmembrane</keyword>
<accession>A0ABV0JYA7</accession>
<name>A0ABV0JYA7_9CYAN</name>
<sequence>MLMGSGTGVRFSFKKAAPTLLCGNCAILSRIPVRSPSLALPVSVLVTRAIAAIAQAIVEPSEFGLGDPMTRSAFLRVHRAQFLAIALGAALVGGCAGVPDIASQQEAMAPESGAVSSDAAPTANQAIAPADAVASDRAKVSEVIEPAPSDIGQPAPQLVKQSSLVLVLTDIDAAVDQVQTILQRSQGDVLSLQDNRSPEGTARQVTLTLRVPQAQLDPVLNALRPLGTVQQQSLTAEDVSSQLVDLDARLKNLRQSEAALLKIMERSGEISHVLEVARELSTVRESIERMAAQQQNLKRQVAFSQIYLTLESPVTQVTPLRPVGETLDNTWESATQSVKAFTVSGLKLALWLLAFSPYWVLLAAVGYGGYRLWHHHTAQPEPAEADNG</sequence>
<dbReference type="Pfam" id="PF14257">
    <property type="entry name" value="DUF4349"/>
    <property type="match status" value="1"/>
</dbReference>
<keyword evidence="4" id="KW-1185">Reference proteome</keyword>